<dbReference type="GO" id="GO:0005524">
    <property type="term" value="F:ATP binding"/>
    <property type="evidence" value="ECO:0007669"/>
    <property type="project" value="UniProtKB-KW"/>
</dbReference>
<dbReference type="OrthoDB" id="6103986at2759"/>
<dbReference type="Gene3D" id="1.20.120.1080">
    <property type="match status" value="1"/>
</dbReference>
<sequence>MDVGLTALMVCAAAGLVDSVDRLLGFGADVFLRVPIPYEVLQARNRGLKDADFKLMGPKHRRIQFGDENYMVVGMNAYDLARSFGHRQVASILSKHMAAHSLRHVPENWEAVLYRFGAWFDSAICSSPFNQCNTVDKHDGVTSTPDADNDTLTGEMNLNPSDPGTGLITTYLVARNGLHPETVVDFDLLVILLTTDQIGYVCTRSKHIVLILHSRMLVADLTRVYAKPPDGYRKIILSSNITESCMSFDDVRYIIDCGLDCTSEGRLAHALALIHRAHEVLEQLVDDELSKFAEFVPGQSEACIQARLLAPANVSIQTVLDAVPRPPESAACCDSILSLMEMDALDTFQDLTELGYHICDIPIPPRYAKMVLVSVALKCLDPILTIACILTYAEPFVIPKNATERREMLNARKKFSADTLSDHMMLLRAFQFWQKARSEGWEKSFCQKNFISTAAFEIITVIRTQLLGQLRASGFVKARGSGDIRDLNTNSENWAVVKAAIVAGMHANFVRIDRDKNKLCSTKASLNLTVQLHPQSVLATNADGTPVNFSILPCEWLVYDEMLQHDEFSTDLGLVRCVTVVSPITIALMAGPMKLRPDLLRLTENAIHAPNPLFVDWSLSNSKQNQMMRPPSEIPGSSVNLFSAPRIECPSPDPNESHSDSDSEEIWSALTGKTSGNPTSCHDFPNPIDSNPVTTSTTVPMDLLDFRTCLAAVRSSRSTNGLLSVMNIRPTNSKGHNSLSGVTSLDAPQAGVTTDSTLVPLRFDDNELLHFQADAVAAQLILALRQKWQALLLRRLRNPGKQCSQQDESILSVLVTVLTSEEQVLGLRQPSGVGARPRPMAAELCNQYENIVKTPTPLTETKSVRSPDDLPSVTSAQSMTNQSFVSATTITSLPCSYPYTSSPPLVQPNPMGAQSNSSVFIGNTTHQLVSTNIQPVEQMPVFSPVQECSDVQKSDSAVSERLGAHLQNPVYSSATSNAAFGAVSQVLSTPPAKSTCLPDDSKIPAPKPEMECIEVPPCADGAQSVYYCWSAQNALRRDHVISMFLVLLRNSFVRYHL</sequence>
<dbReference type="Pfam" id="PF07717">
    <property type="entry name" value="OB_NTP_bind"/>
    <property type="match status" value="1"/>
</dbReference>
<dbReference type="SUPFAM" id="SSF52540">
    <property type="entry name" value="P-loop containing nucleoside triphosphate hydrolases"/>
    <property type="match status" value="1"/>
</dbReference>
<dbReference type="GO" id="GO:0003723">
    <property type="term" value="F:RNA binding"/>
    <property type="evidence" value="ECO:0007669"/>
    <property type="project" value="TreeGrafter"/>
</dbReference>
<dbReference type="GO" id="GO:0004386">
    <property type="term" value="F:helicase activity"/>
    <property type="evidence" value="ECO:0007669"/>
    <property type="project" value="UniProtKB-KW"/>
</dbReference>
<dbReference type="Pfam" id="PF21010">
    <property type="entry name" value="HA2_C"/>
    <property type="match status" value="1"/>
</dbReference>
<dbReference type="InterPro" id="IPR007502">
    <property type="entry name" value="Helicase-assoc_dom"/>
</dbReference>
<keyword evidence="2" id="KW-0067">ATP-binding</keyword>
<evidence type="ECO:0000313" key="5">
    <source>
        <dbReference type="EMBL" id="VDP76125.1"/>
    </source>
</evidence>
<reference evidence="7" key="1">
    <citation type="submission" date="2016-06" db="UniProtKB">
        <authorList>
            <consortium name="WormBaseParasite"/>
        </authorList>
    </citation>
    <scope>IDENTIFICATION</scope>
</reference>
<evidence type="ECO:0000313" key="7">
    <source>
        <dbReference type="WBParaSite" id="ECPE_0000565701-mRNA-1"/>
    </source>
</evidence>
<dbReference type="InterPro" id="IPR011709">
    <property type="entry name" value="DEAD-box_helicase_OB_fold"/>
</dbReference>
<evidence type="ECO:0000256" key="2">
    <source>
        <dbReference type="ARBA" id="ARBA00022806"/>
    </source>
</evidence>
<dbReference type="InterPro" id="IPR027417">
    <property type="entry name" value="P-loop_NTPase"/>
</dbReference>
<dbReference type="SMART" id="SM00847">
    <property type="entry name" value="HA2"/>
    <property type="match status" value="1"/>
</dbReference>
<keyword evidence="1" id="KW-0378">Hydrolase</keyword>
<accession>A0A183AFA9</accession>
<feature type="compositionally biased region" description="Polar residues" evidence="3">
    <location>
        <begin position="671"/>
        <end position="680"/>
    </location>
</feature>
<dbReference type="PANTHER" id="PTHR18934">
    <property type="entry name" value="ATP-DEPENDENT RNA HELICASE"/>
    <property type="match status" value="1"/>
</dbReference>
<protein>
    <submittedName>
        <fullName evidence="7">HA2 domain-containing protein</fullName>
    </submittedName>
</protein>
<keyword evidence="2" id="KW-0347">Helicase</keyword>
<proteinExistence type="predicted"/>
<dbReference type="GO" id="GO:0016787">
    <property type="term" value="F:hydrolase activity"/>
    <property type="evidence" value="ECO:0007669"/>
    <property type="project" value="UniProtKB-KW"/>
</dbReference>
<gene>
    <name evidence="5" type="ORF">ECPE_LOCUS5644</name>
</gene>
<evidence type="ECO:0000256" key="3">
    <source>
        <dbReference type="SAM" id="MobiDB-lite"/>
    </source>
</evidence>
<name>A0A183AFA9_9TREM</name>
<evidence type="ECO:0000259" key="4">
    <source>
        <dbReference type="SMART" id="SM00847"/>
    </source>
</evidence>
<feature type="domain" description="Helicase-associated" evidence="4">
    <location>
        <begin position="334"/>
        <end position="427"/>
    </location>
</feature>
<dbReference type="InterPro" id="IPR059023">
    <property type="entry name" value="RNA_hel_CTD"/>
</dbReference>
<feature type="region of interest" description="Disordered" evidence="3">
    <location>
        <begin position="643"/>
        <end position="692"/>
    </location>
</feature>
<organism evidence="7">
    <name type="scientific">Echinostoma caproni</name>
    <dbReference type="NCBI Taxonomy" id="27848"/>
    <lineage>
        <taxon>Eukaryota</taxon>
        <taxon>Metazoa</taxon>
        <taxon>Spiralia</taxon>
        <taxon>Lophotrochozoa</taxon>
        <taxon>Platyhelminthes</taxon>
        <taxon>Trematoda</taxon>
        <taxon>Digenea</taxon>
        <taxon>Plagiorchiida</taxon>
        <taxon>Echinostomata</taxon>
        <taxon>Echinostomatoidea</taxon>
        <taxon>Echinostomatidae</taxon>
        <taxon>Echinostoma</taxon>
    </lineage>
</organism>
<dbReference type="Proteomes" id="UP000272942">
    <property type="component" value="Unassembled WGS sequence"/>
</dbReference>
<dbReference type="AlphaFoldDB" id="A0A183AFA9"/>
<keyword evidence="6" id="KW-1185">Reference proteome</keyword>
<dbReference type="WBParaSite" id="ECPE_0000565701-mRNA-1">
    <property type="protein sequence ID" value="ECPE_0000565701-mRNA-1"/>
    <property type="gene ID" value="ECPE_0000565701"/>
</dbReference>
<dbReference type="PANTHER" id="PTHR18934:SF213">
    <property type="entry name" value="3'-5' RNA HELICASE YTHDC2"/>
    <property type="match status" value="1"/>
</dbReference>
<evidence type="ECO:0000313" key="6">
    <source>
        <dbReference type="Proteomes" id="UP000272942"/>
    </source>
</evidence>
<evidence type="ECO:0000256" key="1">
    <source>
        <dbReference type="ARBA" id="ARBA00022801"/>
    </source>
</evidence>
<reference evidence="5 6" key="2">
    <citation type="submission" date="2018-11" db="EMBL/GenBank/DDBJ databases">
        <authorList>
            <consortium name="Pathogen Informatics"/>
        </authorList>
    </citation>
    <scope>NUCLEOTIDE SEQUENCE [LARGE SCALE GENOMIC DNA]</scope>
    <source>
        <strain evidence="5 6">Egypt</strain>
    </source>
</reference>
<dbReference type="EMBL" id="UZAN01042523">
    <property type="protein sequence ID" value="VDP76125.1"/>
    <property type="molecule type" value="Genomic_DNA"/>
</dbReference>
<dbReference type="Pfam" id="PF26026">
    <property type="entry name" value="RNA_hel_CTD"/>
    <property type="match status" value="1"/>
</dbReference>
<dbReference type="Gene3D" id="3.40.50.300">
    <property type="entry name" value="P-loop containing nucleotide triphosphate hydrolases"/>
    <property type="match status" value="1"/>
</dbReference>
<keyword evidence="2" id="KW-0547">Nucleotide-binding</keyword>